<dbReference type="InterPro" id="IPR044878">
    <property type="entry name" value="UbiA_sf"/>
</dbReference>
<dbReference type="OrthoDB" id="9811562at2"/>
<feature type="transmembrane region" description="Helical" evidence="6">
    <location>
        <begin position="286"/>
        <end position="306"/>
    </location>
</feature>
<dbReference type="PANTHER" id="PTHR42723">
    <property type="entry name" value="CHLOROPHYLL SYNTHASE"/>
    <property type="match status" value="1"/>
</dbReference>
<feature type="transmembrane region" description="Helical" evidence="6">
    <location>
        <begin position="39"/>
        <end position="59"/>
    </location>
</feature>
<keyword evidence="4 6" id="KW-1133">Transmembrane helix</keyword>
<dbReference type="InterPro" id="IPR050475">
    <property type="entry name" value="Prenyltransferase_related"/>
</dbReference>
<dbReference type="NCBIfam" id="NF009512">
    <property type="entry name" value="PRK12872.1-1"/>
    <property type="match status" value="1"/>
</dbReference>
<dbReference type="Gene3D" id="1.20.120.1780">
    <property type="entry name" value="UbiA prenyltransferase"/>
    <property type="match status" value="1"/>
</dbReference>
<feature type="transmembrane region" description="Helical" evidence="6">
    <location>
        <begin position="223"/>
        <end position="240"/>
    </location>
</feature>
<evidence type="ECO:0000256" key="2">
    <source>
        <dbReference type="ARBA" id="ARBA00022475"/>
    </source>
</evidence>
<gene>
    <name evidence="7" type="ORF">SAMN05444363_1122</name>
</gene>
<dbReference type="Gene3D" id="1.10.357.140">
    <property type="entry name" value="UbiA prenyltransferase"/>
    <property type="match status" value="1"/>
</dbReference>
<accession>A0A1M6CVH7</accession>
<evidence type="ECO:0000256" key="5">
    <source>
        <dbReference type="ARBA" id="ARBA00023136"/>
    </source>
</evidence>
<dbReference type="PANTHER" id="PTHR42723:SF1">
    <property type="entry name" value="CHLOROPHYLL SYNTHASE, CHLOROPLASTIC"/>
    <property type="match status" value="1"/>
</dbReference>
<comment type="subcellular location">
    <subcellularLocation>
        <location evidence="1">Membrane</location>
        <topology evidence="1">Multi-pass membrane protein</topology>
    </subcellularLocation>
</comment>
<evidence type="ECO:0000313" key="7">
    <source>
        <dbReference type="EMBL" id="SHI65085.1"/>
    </source>
</evidence>
<organism evidence="7 8">
    <name type="scientific">Flavobacterium terrae</name>
    <dbReference type="NCBI Taxonomy" id="415425"/>
    <lineage>
        <taxon>Bacteria</taxon>
        <taxon>Pseudomonadati</taxon>
        <taxon>Bacteroidota</taxon>
        <taxon>Flavobacteriia</taxon>
        <taxon>Flavobacteriales</taxon>
        <taxon>Flavobacteriaceae</taxon>
        <taxon>Flavobacterium</taxon>
    </lineage>
</organism>
<keyword evidence="7" id="KW-0808">Transferase</keyword>
<keyword evidence="5 6" id="KW-0472">Membrane</keyword>
<feature type="transmembrane region" description="Helical" evidence="6">
    <location>
        <begin position="9"/>
        <end position="27"/>
    </location>
</feature>
<dbReference type="GO" id="GO:0016765">
    <property type="term" value="F:transferase activity, transferring alkyl or aryl (other than methyl) groups"/>
    <property type="evidence" value="ECO:0007669"/>
    <property type="project" value="InterPro"/>
</dbReference>
<feature type="transmembrane region" description="Helical" evidence="6">
    <location>
        <begin position="111"/>
        <end position="128"/>
    </location>
</feature>
<dbReference type="STRING" id="415425.SAMN05444363_1122"/>
<sequence>MKYLKLIRYPNLILIALMQLIVLYGFLKVQNIDLALNDWQYCLLIIATVCIAAGGYIINDINDQDVDKINNPKKAIVGNLITESLAYNLYVGFTIVGVGIGFYLSNFVEKPSFVTLFILCAALLYIYATNFKQIVLVKNLVVAFLLAFSIIIVGLINIFPVTHAGNQAQMRMTFSILIDFAIMAFIINFIREIVKDLEDINGDYNNGIKTLPIILGVSRTAKVTLVLSFIPFAGILYYTYNYLFHLQYATIYILAFLIGPLIYFMIKMSGAKSKKDFKHLSDVLKLIIFFGILCIGVIGLNIKYYVA</sequence>
<feature type="transmembrane region" description="Helical" evidence="6">
    <location>
        <begin position="172"/>
        <end position="190"/>
    </location>
</feature>
<feature type="transmembrane region" description="Helical" evidence="6">
    <location>
        <begin position="246"/>
        <end position="266"/>
    </location>
</feature>
<keyword evidence="2" id="KW-1003">Cell membrane</keyword>
<proteinExistence type="predicted"/>
<dbReference type="AlphaFoldDB" id="A0A1M6CVH7"/>
<reference evidence="8" key="1">
    <citation type="submission" date="2016-11" db="EMBL/GenBank/DDBJ databases">
        <authorList>
            <person name="Varghese N."/>
            <person name="Submissions S."/>
        </authorList>
    </citation>
    <scope>NUCLEOTIDE SEQUENCE [LARGE SCALE GENOMIC DNA]</scope>
    <source>
        <strain evidence="8">DSM 18829</strain>
    </source>
</reference>
<keyword evidence="3 6" id="KW-0812">Transmembrane</keyword>
<evidence type="ECO:0000256" key="6">
    <source>
        <dbReference type="SAM" id="Phobius"/>
    </source>
</evidence>
<evidence type="ECO:0000313" key="8">
    <source>
        <dbReference type="Proteomes" id="UP000184488"/>
    </source>
</evidence>
<protein>
    <submittedName>
        <fullName evidence="7">4-hydroxybenzoate polyprenyltransferase</fullName>
    </submittedName>
</protein>
<dbReference type="GO" id="GO:0016020">
    <property type="term" value="C:membrane"/>
    <property type="evidence" value="ECO:0007669"/>
    <property type="project" value="UniProtKB-SubCell"/>
</dbReference>
<name>A0A1M6CVH7_9FLAO</name>
<dbReference type="EMBL" id="FQZI01000002">
    <property type="protein sequence ID" value="SHI65085.1"/>
    <property type="molecule type" value="Genomic_DNA"/>
</dbReference>
<evidence type="ECO:0000256" key="1">
    <source>
        <dbReference type="ARBA" id="ARBA00004141"/>
    </source>
</evidence>
<dbReference type="Proteomes" id="UP000184488">
    <property type="component" value="Unassembled WGS sequence"/>
</dbReference>
<evidence type="ECO:0000256" key="3">
    <source>
        <dbReference type="ARBA" id="ARBA00022692"/>
    </source>
</evidence>
<evidence type="ECO:0000256" key="4">
    <source>
        <dbReference type="ARBA" id="ARBA00022989"/>
    </source>
</evidence>
<dbReference type="Pfam" id="PF01040">
    <property type="entry name" value="UbiA"/>
    <property type="match status" value="1"/>
</dbReference>
<dbReference type="InterPro" id="IPR000537">
    <property type="entry name" value="UbiA_prenyltransferase"/>
</dbReference>
<dbReference type="RefSeq" id="WP_073309384.1">
    <property type="nucleotide sequence ID" value="NZ_FQZI01000002.1"/>
</dbReference>
<dbReference type="CDD" id="cd13961">
    <property type="entry name" value="PT_UbiA_DGGGPS"/>
    <property type="match status" value="1"/>
</dbReference>
<keyword evidence="8" id="KW-1185">Reference proteome</keyword>
<feature type="transmembrane region" description="Helical" evidence="6">
    <location>
        <begin position="140"/>
        <end position="160"/>
    </location>
</feature>
<feature type="transmembrane region" description="Helical" evidence="6">
    <location>
        <begin position="80"/>
        <end position="105"/>
    </location>
</feature>